<dbReference type="PANTHER" id="PTHR37523">
    <property type="entry name" value="METALLOPHOSPHOESTERASE"/>
    <property type="match status" value="1"/>
</dbReference>
<feature type="domain" description="Calcineurin-like phosphoesterase" evidence="1">
    <location>
        <begin position="1"/>
        <end position="173"/>
    </location>
</feature>
<dbReference type="PANTHER" id="PTHR37523:SF1">
    <property type="entry name" value="CALCINEURIN-LIKE PHOSPHOESTERASE DOMAIN-CONTAINING PROTEIN"/>
    <property type="match status" value="1"/>
</dbReference>
<accession>H8I9C4</accession>
<protein>
    <submittedName>
        <fullName evidence="2">Phosphoesterase</fullName>
    </submittedName>
</protein>
<sequence>MKVLALADLHGKFFRLDGIIKKSDRVDLVVVAGDLTHGGPPENAVRTISILKHFCRHVLCVPGNWDPPEVRQAIGQYAVNLEETPKIYNDTEFMGLGGSNPTGNNTPYELSEEEIAYRLDVLFSHTPAARTVLVSHAPPLSTLDMTPKGAMGSSSLRSALDKADIIICGHIHGARGKVKDGAWVINPGHAAEGQAAIVDLDTMDVVWIDSVF</sequence>
<dbReference type="Gene3D" id="3.60.21.10">
    <property type="match status" value="1"/>
</dbReference>
<dbReference type="SUPFAM" id="SSF56300">
    <property type="entry name" value="Metallo-dependent phosphatases"/>
    <property type="match status" value="1"/>
</dbReference>
<dbReference type="GO" id="GO:0016787">
    <property type="term" value="F:hydrolase activity"/>
    <property type="evidence" value="ECO:0007669"/>
    <property type="project" value="InterPro"/>
</dbReference>
<name>H8I9C4_METCZ</name>
<dbReference type="AlphaFoldDB" id="H8I9C4"/>
<reference evidence="2 3" key="1">
    <citation type="journal article" date="2012" name="J. Bacteriol.">
        <title>Complete genome sequence of a thermophilic methanogen, Methanocella conradii HZ254, isolated from Chinese rice field soil.</title>
        <authorList>
            <person name="Lu Z."/>
            <person name="Lu Y."/>
        </authorList>
    </citation>
    <scope>NUCLEOTIDE SEQUENCE [LARGE SCALE GENOMIC DNA]</scope>
    <source>
        <strain evidence="3">DSM 24694 / JCM 17849 / CGMCC 1.5162 / HZ254</strain>
    </source>
</reference>
<gene>
    <name evidence="2" type="ordered locus">Mtc_0781</name>
</gene>
<dbReference type="HOGENOM" id="CLU_041441_5_0_2"/>
<evidence type="ECO:0000313" key="3">
    <source>
        <dbReference type="Proteomes" id="UP000005233"/>
    </source>
</evidence>
<evidence type="ECO:0000313" key="2">
    <source>
        <dbReference type="EMBL" id="AFC99542.1"/>
    </source>
</evidence>
<evidence type="ECO:0000259" key="1">
    <source>
        <dbReference type="Pfam" id="PF00149"/>
    </source>
</evidence>
<dbReference type="InterPro" id="IPR029052">
    <property type="entry name" value="Metallo-depent_PP-like"/>
</dbReference>
<proteinExistence type="predicted"/>
<keyword evidence="3" id="KW-1185">Reference proteome</keyword>
<organism evidence="2 3">
    <name type="scientific">Methanocella conradii (strain DSM 24694 / JCM 17849 / CGMCC 1.5162 / HZ254)</name>
    <dbReference type="NCBI Taxonomy" id="1041930"/>
    <lineage>
        <taxon>Archaea</taxon>
        <taxon>Methanobacteriati</taxon>
        <taxon>Methanobacteriota</taxon>
        <taxon>Stenosarchaea group</taxon>
        <taxon>Methanomicrobia</taxon>
        <taxon>Methanocellales</taxon>
        <taxon>Methanocellaceae</taxon>
        <taxon>Methanocella</taxon>
    </lineage>
</organism>
<dbReference type="eggNOG" id="arCOG01145">
    <property type="taxonomic scope" value="Archaea"/>
</dbReference>
<dbReference type="InterPro" id="IPR004843">
    <property type="entry name" value="Calcineurin-like_PHP"/>
</dbReference>
<dbReference type="GeneID" id="11970675"/>
<dbReference type="OrthoDB" id="50367at2157"/>
<dbReference type="Pfam" id="PF00149">
    <property type="entry name" value="Metallophos"/>
    <property type="match status" value="1"/>
</dbReference>
<dbReference type="RefSeq" id="WP_014405381.1">
    <property type="nucleotide sequence ID" value="NC_017034.1"/>
</dbReference>
<dbReference type="Proteomes" id="UP000005233">
    <property type="component" value="Chromosome"/>
</dbReference>
<dbReference type="EMBL" id="CP003243">
    <property type="protein sequence ID" value="AFC99542.1"/>
    <property type="molecule type" value="Genomic_DNA"/>
</dbReference>
<dbReference type="KEGG" id="mez:Mtc_0781"/>